<dbReference type="RefSeq" id="WP_121222539.1">
    <property type="nucleotide sequence ID" value="NZ_JBIUBA010000005.1"/>
</dbReference>
<dbReference type="Pfam" id="PF02350">
    <property type="entry name" value="Epimerase_2"/>
    <property type="match status" value="1"/>
</dbReference>
<dbReference type="PANTHER" id="PTHR43174:SF2">
    <property type="entry name" value="UDP-N-ACETYLGLUCOSAMINE 2-EPIMERASE"/>
    <property type="match status" value="1"/>
</dbReference>
<dbReference type="EMBL" id="RBXR01000001">
    <property type="protein sequence ID" value="RKT70376.1"/>
    <property type="molecule type" value="Genomic_DNA"/>
</dbReference>
<dbReference type="EC" id="5.1.3.14" evidence="3"/>
<accession>A0A495XAI9</accession>
<dbReference type="OrthoDB" id="9803238at2"/>
<gene>
    <name evidence="6" type="ORF">DFJ66_3636</name>
</gene>
<dbReference type="NCBIfam" id="TIGR00236">
    <property type="entry name" value="wecB"/>
    <property type="match status" value="1"/>
</dbReference>
<evidence type="ECO:0000256" key="1">
    <source>
        <dbReference type="ARBA" id="ARBA00023235"/>
    </source>
</evidence>
<keyword evidence="7" id="KW-1185">Reference proteome</keyword>
<comment type="similarity">
    <text evidence="2 4">Belongs to the UDP-N-acetylglucosamine 2-epimerase family.</text>
</comment>
<proteinExistence type="inferred from homology"/>
<evidence type="ECO:0000256" key="3">
    <source>
        <dbReference type="ARBA" id="ARBA00038858"/>
    </source>
</evidence>
<dbReference type="GO" id="GO:0008761">
    <property type="term" value="F:UDP-N-acetylglucosamine 2-epimerase activity"/>
    <property type="evidence" value="ECO:0007669"/>
    <property type="project" value="UniProtKB-EC"/>
</dbReference>
<evidence type="ECO:0000313" key="6">
    <source>
        <dbReference type="EMBL" id="RKT70376.1"/>
    </source>
</evidence>
<keyword evidence="1 4" id="KW-0413">Isomerase</keyword>
<dbReference type="PANTHER" id="PTHR43174">
    <property type="entry name" value="UDP-N-ACETYLGLUCOSAMINE 2-EPIMERASE"/>
    <property type="match status" value="1"/>
</dbReference>
<comment type="caution">
    <text evidence="6">The sequence shown here is derived from an EMBL/GenBank/DDBJ whole genome shotgun (WGS) entry which is preliminary data.</text>
</comment>
<feature type="domain" description="UDP-N-acetylglucosamine 2-epimerase" evidence="5">
    <location>
        <begin position="23"/>
        <end position="366"/>
    </location>
</feature>
<protein>
    <recommendedName>
        <fullName evidence="3">UDP-N-acetylglucosamine 2-epimerase (non-hydrolyzing)</fullName>
        <ecNumber evidence="3">5.1.3.14</ecNumber>
    </recommendedName>
</protein>
<evidence type="ECO:0000313" key="7">
    <source>
        <dbReference type="Proteomes" id="UP000272729"/>
    </source>
</evidence>
<dbReference type="Proteomes" id="UP000272729">
    <property type="component" value="Unassembled WGS sequence"/>
</dbReference>
<reference evidence="6 7" key="1">
    <citation type="submission" date="2018-10" db="EMBL/GenBank/DDBJ databases">
        <title>Sequencing the genomes of 1000 actinobacteria strains.</title>
        <authorList>
            <person name="Klenk H.-P."/>
        </authorList>
    </citation>
    <scope>NUCLEOTIDE SEQUENCE [LARGE SCALE GENOMIC DNA]</scope>
    <source>
        <strain evidence="6 7">DSM 43911</strain>
    </source>
</reference>
<dbReference type="InterPro" id="IPR003331">
    <property type="entry name" value="UDP_GlcNAc_Epimerase_2_dom"/>
</dbReference>
<evidence type="ECO:0000256" key="4">
    <source>
        <dbReference type="RuleBase" id="RU003513"/>
    </source>
</evidence>
<dbReference type="CDD" id="cd03786">
    <property type="entry name" value="GTB_UDP-GlcNAc_2-Epimerase"/>
    <property type="match status" value="1"/>
</dbReference>
<dbReference type="InterPro" id="IPR029767">
    <property type="entry name" value="WecB-like"/>
</dbReference>
<dbReference type="SUPFAM" id="SSF53756">
    <property type="entry name" value="UDP-Glycosyltransferase/glycogen phosphorylase"/>
    <property type="match status" value="1"/>
</dbReference>
<evidence type="ECO:0000256" key="2">
    <source>
        <dbReference type="ARBA" id="ARBA00038209"/>
    </source>
</evidence>
<dbReference type="Gene3D" id="3.40.50.2000">
    <property type="entry name" value="Glycogen Phosphorylase B"/>
    <property type="match status" value="2"/>
</dbReference>
<dbReference type="AlphaFoldDB" id="A0A495XAI9"/>
<name>A0A495XAI9_9PSEU</name>
<evidence type="ECO:0000259" key="5">
    <source>
        <dbReference type="Pfam" id="PF02350"/>
    </source>
</evidence>
<sequence>MKEVLLLAGTRPEAVKIAPVVLALADHPVLRPVVVHSGQHVGMVEQALEAFDLKADVVLQVPRVTGSQAELLSQLIPAVDEVLRVRDPAVVVVQGDTTTALAGAMAAFYRGIPVAHLEAGLRTGDLSGPFPEEGTRQMIARIASLHLAPTDDAATALVREALPAAEIVVTGNTVVDAVRLVAEAELPAKEPALVELEADLDASGHRLVLVTVHRRESWGAPLERVLHAVRALADRHPDVRVLVPVHPNPTVRTAVRRVLAGHERIVVCRPLDYPDLVRALRRSALVLTDSGGLQEEAPTFGVPVLVLRSTTERMPAVDAGCAWLVGTDVTRILAEAGWVLASRLRLPPGRNPFGDGTAARRVRAALERLVGLPAVFSSALPMRIPS</sequence>
<organism evidence="6 7">
    <name type="scientific">Saccharothrix variisporea</name>
    <dbReference type="NCBI Taxonomy" id="543527"/>
    <lineage>
        <taxon>Bacteria</taxon>
        <taxon>Bacillati</taxon>
        <taxon>Actinomycetota</taxon>
        <taxon>Actinomycetes</taxon>
        <taxon>Pseudonocardiales</taxon>
        <taxon>Pseudonocardiaceae</taxon>
        <taxon>Saccharothrix</taxon>
    </lineage>
</organism>